<protein>
    <submittedName>
        <fullName evidence="2">Uncharacterized protein</fullName>
    </submittedName>
</protein>
<feature type="compositionally biased region" description="Basic and acidic residues" evidence="1">
    <location>
        <begin position="122"/>
        <end position="141"/>
    </location>
</feature>
<evidence type="ECO:0000256" key="1">
    <source>
        <dbReference type="SAM" id="MobiDB-lite"/>
    </source>
</evidence>
<feature type="compositionally biased region" description="Pro residues" evidence="1">
    <location>
        <begin position="20"/>
        <end position="35"/>
    </location>
</feature>
<name>A0A3L6PG60_PANMI</name>
<proteinExistence type="predicted"/>
<feature type="compositionally biased region" description="Low complexity" evidence="1">
    <location>
        <begin position="108"/>
        <end position="121"/>
    </location>
</feature>
<feature type="region of interest" description="Disordered" evidence="1">
    <location>
        <begin position="1"/>
        <end position="147"/>
    </location>
</feature>
<dbReference type="EMBL" id="PQIB02000018">
    <property type="protein sequence ID" value="RLM55828.1"/>
    <property type="molecule type" value="Genomic_DNA"/>
</dbReference>
<comment type="caution">
    <text evidence="2">The sequence shown here is derived from an EMBL/GenBank/DDBJ whole genome shotgun (WGS) entry which is preliminary data.</text>
</comment>
<dbReference type="Proteomes" id="UP000275267">
    <property type="component" value="Unassembled WGS sequence"/>
</dbReference>
<feature type="compositionally biased region" description="Basic and acidic residues" evidence="1">
    <location>
        <begin position="83"/>
        <end position="93"/>
    </location>
</feature>
<dbReference type="AlphaFoldDB" id="A0A3L6PG60"/>
<reference evidence="3" key="1">
    <citation type="journal article" date="2019" name="Nat. Commun.">
        <title>The genome of broomcorn millet.</title>
        <authorList>
            <person name="Zou C."/>
            <person name="Miki D."/>
            <person name="Li D."/>
            <person name="Tang Q."/>
            <person name="Xiao L."/>
            <person name="Rajput S."/>
            <person name="Deng P."/>
            <person name="Jia W."/>
            <person name="Huang R."/>
            <person name="Zhang M."/>
            <person name="Sun Y."/>
            <person name="Hu J."/>
            <person name="Fu X."/>
            <person name="Schnable P.S."/>
            <person name="Li F."/>
            <person name="Zhang H."/>
            <person name="Feng B."/>
            <person name="Zhu X."/>
            <person name="Liu R."/>
            <person name="Schnable J.C."/>
            <person name="Zhu J.-K."/>
            <person name="Zhang H."/>
        </authorList>
    </citation>
    <scope>NUCLEOTIDE SEQUENCE [LARGE SCALE GENOMIC DNA]</scope>
</reference>
<evidence type="ECO:0000313" key="3">
    <source>
        <dbReference type="Proteomes" id="UP000275267"/>
    </source>
</evidence>
<accession>A0A3L6PG60</accession>
<gene>
    <name evidence="2" type="ORF">C2845_PM10G09400</name>
</gene>
<dbReference type="OrthoDB" id="10386016at2759"/>
<evidence type="ECO:0000313" key="2">
    <source>
        <dbReference type="EMBL" id="RLM55828.1"/>
    </source>
</evidence>
<keyword evidence="3" id="KW-1185">Reference proteome</keyword>
<organism evidence="2 3">
    <name type="scientific">Panicum miliaceum</name>
    <name type="common">Proso millet</name>
    <name type="synonym">Broomcorn millet</name>
    <dbReference type="NCBI Taxonomy" id="4540"/>
    <lineage>
        <taxon>Eukaryota</taxon>
        <taxon>Viridiplantae</taxon>
        <taxon>Streptophyta</taxon>
        <taxon>Embryophyta</taxon>
        <taxon>Tracheophyta</taxon>
        <taxon>Spermatophyta</taxon>
        <taxon>Magnoliopsida</taxon>
        <taxon>Liliopsida</taxon>
        <taxon>Poales</taxon>
        <taxon>Poaceae</taxon>
        <taxon>PACMAD clade</taxon>
        <taxon>Panicoideae</taxon>
        <taxon>Panicodae</taxon>
        <taxon>Paniceae</taxon>
        <taxon>Panicinae</taxon>
        <taxon>Panicum</taxon>
        <taxon>Panicum sect. Panicum</taxon>
    </lineage>
</organism>
<sequence>MCLPFICGGGDRGDHGSPAHPSPQQPPRPPPPLPVYVPSDQEDGQAAYKPVVTSPFKEGQAPHQRKGVSASPPLHGSVVAVSHPKEAAEEMRAPRVVHMARPGGGDGYSAAAANNNNNYYGGRDHDRDRHAYGGDEDDRKPQGNSWW</sequence>